<reference evidence="2" key="1">
    <citation type="submission" date="2023-11" db="EMBL/GenBank/DDBJ databases">
        <title>Genome assemblies of two species of porcelain crab, Petrolisthes cinctipes and Petrolisthes manimaculis (Anomura: Porcellanidae).</title>
        <authorList>
            <person name="Angst P."/>
        </authorList>
    </citation>
    <scope>NUCLEOTIDE SEQUENCE</scope>
    <source>
        <strain evidence="2">PB745_02</strain>
        <tissue evidence="2">Gill</tissue>
    </source>
</reference>
<organism evidence="2 3">
    <name type="scientific">Petrolisthes manimaculis</name>
    <dbReference type="NCBI Taxonomy" id="1843537"/>
    <lineage>
        <taxon>Eukaryota</taxon>
        <taxon>Metazoa</taxon>
        <taxon>Ecdysozoa</taxon>
        <taxon>Arthropoda</taxon>
        <taxon>Crustacea</taxon>
        <taxon>Multicrustacea</taxon>
        <taxon>Malacostraca</taxon>
        <taxon>Eumalacostraca</taxon>
        <taxon>Eucarida</taxon>
        <taxon>Decapoda</taxon>
        <taxon>Pleocyemata</taxon>
        <taxon>Anomura</taxon>
        <taxon>Galatheoidea</taxon>
        <taxon>Porcellanidae</taxon>
        <taxon>Petrolisthes</taxon>
    </lineage>
</organism>
<evidence type="ECO:0000313" key="2">
    <source>
        <dbReference type="EMBL" id="KAK4301657.1"/>
    </source>
</evidence>
<accession>A0AAE1P6L6</accession>
<proteinExistence type="predicted"/>
<name>A0AAE1P6L6_9EUCA</name>
<keyword evidence="1" id="KW-0472">Membrane</keyword>
<feature type="transmembrane region" description="Helical" evidence="1">
    <location>
        <begin position="26"/>
        <end position="46"/>
    </location>
</feature>
<feature type="transmembrane region" description="Helical" evidence="1">
    <location>
        <begin position="52"/>
        <end position="74"/>
    </location>
</feature>
<dbReference type="EMBL" id="JAWZYT010002851">
    <property type="protein sequence ID" value="KAK4301657.1"/>
    <property type="molecule type" value="Genomic_DNA"/>
</dbReference>
<evidence type="ECO:0000313" key="3">
    <source>
        <dbReference type="Proteomes" id="UP001292094"/>
    </source>
</evidence>
<evidence type="ECO:0000256" key="1">
    <source>
        <dbReference type="SAM" id="Phobius"/>
    </source>
</evidence>
<protein>
    <submittedName>
        <fullName evidence="2">Uncharacterized protein</fullName>
    </submittedName>
</protein>
<keyword evidence="3" id="KW-1185">Reference proteome</keyword>
<keyword evidence="1" id="KW-1133">Transmembrane helix</keyword>
<dbReference type="AlphaFoldDB" id="A0AAE1P6L6"/>
<dbReference type="Proteomes" id="UP001292094">
    <property type="component" value="Unassembled WGS sequence"/>
</dbReference>
<sequence>MDKNKVKMQLHEYLVQVDDFEHPTSLAYPLVLGGFACVAAIIVGLISFLDPYMALVACAFVFMVVLITANIRFYRRRKYALQLMAQLNGSTEINTVHGGEVCQYLDSTEIHLPQSPTSVRAVDVVIDDNGDDGDDGVGVVVDGDVRENGPYSRIDALHLSKDPSNHLYLNYRKEAQSDPEKDKLYINPRRSLVHKTCMEGINLLLPKNSVEETNLVPKNSVKETILVPKNSVEETDLVQKNSVEETNLVQKNSVEETNLVPKNSVEETNLVPKNSVEETNLVPKNSVEETNLVPKNSVEETEDDVTMLYSDVMVKDE</sequence>
<comment type="caution">
    <text evidence="2">The sequence shown here is derived from an EMBL/GenBank/DDBJ whole genome shotgun (WGS) entry which is preliminary data.</text>
</comment>
<gene>
    <name evidence="2" type="ORF">Pmani_026215</name>
</gene>
<keyword evidence="1" id="KW-0812">Transmembrane</keyword>